<name>A0A6G1E868_9ORYZ</name>
<dbReference type="OrthoDB" id="687867at2759"/>
<proteinExistence type="predicted"/>
<dbReference type="EMBL" id="SPHZ02000005">
    <property type="protein sequence ID" value="KAF0920766.1"/>
    <property type="molecule type" value="Genomic_DNA"/>
</dbReference>
<evidence type="ECO:0000313" key="1">
    <source>
        <dbReference type="EMBL" id="KAF0920766.1"/>
    </source>
</evidence>
<protein>
    <submittedName>
        <fullName evidence="1">Uncharacterized protein</fullName>
    </submittedName>
</protein>
<sequence>MHEWREIALKVPGTLMLIGTAGMEALRLIEVAARKFQERVGLLRELRQGTLVDVAVDNFADPDPEEVLPTEILEDAHREISQTAARHAKTHHVFVRYAAYLGIGIQDDPVCRSWDSHYQDAMGHTDKALKRVINAVSNAEAGKDAVAMIEILPYRCPLWEGWALEAQNLTTLATLNAALAMEDVRRARHDVALEFFDAWIILRRSGVLRLLDDSASRS</sequence>
<dbReference type="Proteomes" id="UP000479710">
    <property type="component" value="Unassembled WGS sequence"/>
</dbReference>
<accession>A0A6G1E868</accession>
<gene>
    <name evidence="1" type="ORF">E2562_036849</name>
</gene>
<keyword evidence="2" id="KW-1185">Reference proteome</keyword>
<reference evidence="1 2" key="1">
    <citation type="submission" date="2019-11" db="EMBL/GenBank/DDBJ databases">
        <title>Whole genome sequence of Oryza granulata.</title>
        <authorList>
            <person name="Li W."/>
        </authorList>
    </citation>
    <scope>NUCLEOTIDE SEQUENCE [LARGE SCALE GENOMIC DNA]</scope>
    <source>
        <strain evidence="2">cv. Menghai</strain>
        <tissue evidence="1">Leaf</tissue>
    </source>
</reference>
<organism evidence="1 2">
    <name type="scientific">Oryza meyeriana var. granulata</name>
    <dbReference type="NCBI Taxonomy" id="110450"/>
    <lineage>
        <taxon>Eukaryota</taxon>
        <taxon>Viridiplantae</taxon>
        <taxon>Streptophyta</taxon>
        <taxon>Embryophyta</taxon>
        <taxon>Tracheophyta</taxon>
        <taxon>Spermatophyta</taxon>
        <taxon>Magnoliopsida</taxon>
        <taxon>Liliopsida</taxon>
        <taxon>Poales</taxon>
        <taxon>Poaceae</taxon>
        <taxon>BOP clade</taxon>
        <taxon>Oryzoideae</taxon>
        <taxon>Oryzeae</taxon>
        <taxon>Oryzinae</taxon>
        <taxon>Oryza</taxon>
        <taxon>Oryza meyeriana</taxon>
    </lineage>
</organism>
<dbReference type="AlphaFoldDB" id="A0A6G1E868"/>
<comment type="caution">
    <text evidence="1">The sequence shown here is derived from an EMBL/GenBank/DDBJ whole genome shotgun (WGS) entry which is preliminary data.</text>
</comment>
<evidence type="ECO:0000313" key="2">
    <source>
        <dbReference type="Proteomes" id="UP000479710"/>
    </source>
</evidence>